<dbReference type="InterPro" id="IPR008971">
    <property type="entry name" value="HSP40/DnaJ_pept-bd"/>
</dbReference>
<dbReference type="SUPFAM" id="SSF46565">
    <property type="entry name" value="Chaperone J-domain"/>
    <property type="match status" value="1"/>
</dbReference>
<dbReference type="GO" id="GO:0006457">
    <property type="term" value="P:protein folding"/>
    <property type="evidence" value="ECO:0007669"/>
    <property type="project" value="InterPro"/>
</dbReference>
<dbReference type="InterPro" id="IPR036869">
    <property type="entry name" value="J_dom_sf"/>
</dbReference>
<dbReference type="EMBL" id="CAEZTZ010000109">
    <property type="protein sequence ID" value="CAB4588422.1"/>
    <property type="molecule type" value="Genomic_DNA"/>
</dbReference>
<keyword evidence="1" id="KW-0143">Chaperone</keyword>
<dbReference type="InterPro" id="IPR001623">
    <property type="entry name" value="DnaJ_domain"/>
</dbReference>
<feature type="domain" description="J" evidence="3">
    <location>
        <begin position="10"/>
        <end position="75"/>
    </location>
</feature>
<evidence type="ECO:0000256" key="2">
    <source>
        <dbReference type="SAM" id="MobiDB-lite"/>
    </source>
</evidence>
<protein>
    <submittedName>
        <fullName evidence="4">Unannotated protein</fullName>
    </submittedName>
</protein>
<feature type="region of interest" description="Disordered" evidence="2">
    <location>
        <begin position="174"/>
        <end position="221"/>
    </location>
</feature>
<dbReference type="PANTHER" id="PTHR44145:SF3">
    <property type="entry name" value="DNAJ HOMOLOG SUBFAMILY A MEMBER 3, MITOCHONDRIAL"/>
    <property type="match status" value="1"/>
</dbReference>
<organism evidence="4">
    <name type="scientific">freshwater metagenome</name>
    <dbReference type="NCBI Taxonomy" id="449393"/>
    <lineage>
        <taxon>unclassified sequences</taxon>
        <taxon>metagenomes</taxon>
        <taxon>ecological metagenomes</taxon>
    </lineage>
</organism>
<feature type="compositionally biased region" description="Basic and acidic residues" evidence="2">
    <location>
        <begin position="178"/>
        <end position="196"/>
    </location>
</feature>
<name>A0A6J6FHN8_9ZZZZ</name>
<dbReference type="InterPro" id="IPR051938">
    <property type="entry name" value="Apopto_cytoskel_mod"/>
</dbReference>
<gene>
    <name evidence="4" type="ORF">UFOPK1767_00802</name>
</gene>
<dbReference type="SMART" id="SM00271">
    <property type="entry name" value="DnaJ"/>
    <property type="match status" value="1"/>
</dbReference>
<dbReference type="PRINTS" id="PR00625">
    <property type="entry name" value="JDOMAIN"/>
</dbReference>
<feature type="compositionally biased region" description="Basic residues" evidence="2">
    <location>
        <begin position="197"/>
        <end position="221"/>
    </location>
</feature>
<dbReference type="Gene3D" id="2.60.260.20">
    <property type="entry name" value="Urease metallochaperone UreE, N-terminal domain"/>
    <property type="match status" value="1"/>
</dbReference>
<dbReference type="Pfam" id="PF00226">
    <property type="entry name" value="DnaJ"/>
    <property type="match status" value="1"/>
</dbReference>
<dbReference type="PANTHER" id="PTHR44145">
    <property type="entry name" value="DNAJ HOMOLOG SUBFAMILY A MEMBER 3, MITOCHONDRIAL"/>
    <property type="match status" value="1"/>
</dbReference>
<accession>A0A6J6FHN8</accession>
<dbReference type="PROSITE" id="PS50076">
    <property type="entry name" value="DNAJ_2"/>
    <property type="match status" value="1"/>
</dbReference>
<dbReference type="GO" id="GO:0051082">
    <property type="term" value="F:unfolded protein binding"/>
    <property type="evidence" value="ECO:0007669"/>
    <property type="project" value="InterPro"/>
</dbReference>
<sequence length="221" mass="24078">MASQDWFDKDFYAVLGVSKDVSDAELKKVYRKLARQFHPDSNPGDAKAEARFKEISEAYTVLSDSASRQEYDQIRAMGGGARFSSGGNGPGGFDDVFGNIFGGGGRTRFQQSPEDIFGGMFGGGGGFTGQQRSSARKGADLTANITIDFRTAIQGGEVSLDIRGARPLQIAIPAGVNDKQKDSCPRQGRTIDDGRSLRRPRHNRHGSRPSGLRSRRRQFAR</sequence>
<proteinExistence type="predicted"/>
<dbReference type="CDD" id="cd06257">
    <property type="entry name" value="DnaJ"/>
    <property type="match status" value="1"/>
</dbReference>
<evidence type="ECO:0000313" key="4">
    <source>
        <dbReference type="EMBL" id="CAB4588422.1"/>
    </source>
</evidence>
<reference evidence="4" key="1">
    <citation type="submission" date="2020-05" db="EMBL/GenBank/DDBJ databases">
        <authorList>
            <person name="Chiriac C."/>
            <person name="Salcher M."/>
            <person name="Ghai R."/>
            <person name="Kavagutti S V."/>
        </authorList>
    </citation>
    <scope>NUCLEOTIDE SEQUENCE</scope>
</reference>
<evidence type="ECO:0000259" key="3">
    <source>
        <dbReference type="PROSITE" id="PS50076"/>
    </source>
</evidence>
<dbReference type="AlphaFoldDB" id="A0A6J6FHN8"/>
<dbReference type="SUPFAM" id="SSF49493">
    <property type="entry name" value="HSP40/DnaJ peptide-binding domain"/>
    <property type="match status" value="1"/>
</dbReference>
<evidence type="ECO:0000256" key="1">
    <source>
        <dbReference type="ARBA" id="ARBA00023186"/>
    </source>
</evidence>
<dbReference type="Gene3D" id="1.10.287.110">
    <property type="entry name" value="DnaJ domain"/>
    <property type="match status" value="1"/>
</dbReference>